<name>A0ABS8AAU0_9BACT</name>
<dbReference type="Proteomes" id="UP001165297">
    <property type="component" value="Unassembled WGS sequence"/>
</dbReference>
<reference evidence="1" key="1">
    <citation type="submission" date="2021-10" db="EMBL/GenBank/DDBJ databases">
        <authorList>
            <person name="Dean J.D."/>
            <person name="Kim M.K."/>
            <person name="Newey C.N."/>
            <person name="Stoker T.S."/>
            <person name="Thompson D.W."/>
            <person name="Grose J.H."/>
        </authorList>
    </citation>
    <scope>NUCLEOTIDE SEQUENCE</scope>
    <source>
        <strain evidence="1">BT635</strain>
    </source>
</reference>
<sequence>MAEYVLKSTDARTFTLAANDALLGELKYPEWYSYKALLALPDGTALRVEPRGFWGTTIELKDEQDAVLLSFKMHWNGSIILKSSLGGVNRAFVLKGKDLLEREYVLLDRQGQELLTIRPKINWSKVNYDYTVVSSEAFEALEQQAILVLMAIHCTNHYISTSSALLATAVAVSI</sequence>
<organism evidence="1 2">
    <name type="scientific">Hymenobacter nitidus</name>
    <dbReference type="NCBI Taxonomy" id="2880929"/>
    <lineage>
        <taxon>Bacteria</taxon>
        <taxon>Pseudomonadati</taxon>
        <taxon>Bacteroidota</taxon>
        <taxon>Cytophagia</taxon>
        <taxon>Cytophagales</taxon>
        <taxon>Hymenobacteraceae</taxon>
        <taxon>Hymenobacter</taxon>
    </lineage>
</organism>
<protein>
    <submittedName>
        <fullName evidence="1">Uncharacterized protein</fullName>
    </submittedName>
</protein>
<proteinExistence type="predicted"/>
<gene>
    <name evidence="1" type="ORF">LGH70_07935</name>
</gene>
<evidence type="ECO:0000313" key="2">
    <source>
        <dbReference type="Proteomes" id="UP001165297"/>
    </source>
</evidence>
<accession>A0ABS8AAU0</accession>
<dbReference type="RefSeq" id="WP_226184536.1">
    <property type="nucleotide sequence ID" value="NZ_JAJADQ010000003.1"/>
</dbReference>
<keyword evidence="2" id="KW-1185">Reference proteome</keyword>
<evidence type="ECO:0000313" key="1">
    <source>
        <dbReference type="EMBL" id="MCB2377507.1"/>
    </source>
</evidence>
<comment type="caution">
    <text evidence="1">The sequence shown here is derived from an EMBL/GenBank/DDBJ whole genome shotgun (WGS) entry which is preliminary data.</text>
</comment>
<dbReference type="EMBL" id="JAJADQ010000003">
    <property type="protein sequence ID" value="MCB2377507.1"/>
    <property type="molecule type" value="Genomic_DNA"/>
</dbReference>